<evidence type="ECO:0000259" key="6">
    <source>
        <dbReference type="PROSITE" id="PS50073"/>
    </source>
</evidence>
<feature type="domain" description="SWIM-type" evidence="7">
    <location>
        <begin position="752"/>
        <end position="784"/>
    </location>
</feature>
<dbReference type="InterPro" id="IPR001083">
    <property type="entry name" value="Cu_fist_DNA-bd_dom"/>
</dbReference>
<feature type="region of interest" description="Disordered" evidence="5">
    <location>
        <begin position="199"/>
        <end position="219"/>
    </location>
</feature>
<evidence type="ECO:0000256" key="2">
    <source>
        <dbReference type="ARBA" id="ARBA00022771"/>
    </source>
</evidence>
<evidence type="ECO:0000313" key="9">
    <source>
        <dbReference type="Proteomes" id="UP000245207"/>
    </source>
</evidence>
<sequence>MSSSSSNIITIDVNYNGIFSKNPLNYSLGVVKTIDHFDFGRMGFNDLVEFFEKLTRSKCSSLYYCVPRNNLSTGLRIIECDLDIYRFLEHGVANGRRIGLYVDHHDENLTELVRKDKLTDLIMGVNSGMSDAGTEDSDPSYQLSEDEDEDEDEDDISDSISLAQDVNDDDDEDEVSTLNQTINDPFLTRLCYDNMDDDAEEQVDSDENMSANEEDEDSDGVEKYIERGVLYPSYDPSINWKSTKPILGMMFESCKQLKESMIDYGVSNGYQLVFPVNDYKRLLVKCGKEEIDHEEGGVGNSDKIEEDGIENNDEKGENGFENNDEKGEDDVGNNDEKDGMGKEIGIDKKKKVRKCPFRLWASKITDEGSFQIKSLNDKHICSRKFSLGSLVTHSWIAKRYFKQLIQNPQMSIRAMQTDIMRKYKCKVSTGQCSRAKKKALLEYEGGLKEHYAKLWDYQAEILETNPGSTVKMSVNRLDGNIYFSSYYICFKGIKDGWINGCRKVIGLDGCFLKSVCEGQLLSAIGRDANNHIFPIAWAVVSVENKENWKWFLTQLRDDIEMIDGVGLTLISDQHKGILEAVKDIFPFAEHRQCTRHIYANFKKKFRGIQFRNLFWAAAYSTTERHFKKKMKELKAINNDAYNHLIERNPKSWSRAFFEVDRACNAFENGMSESFNSRIRIARRKPIISMLEDIITYVMLRNFKKAEKAAKLEHEVCPSIRKTLEEIKVKQRHWSVIPSDCNVFEARNEYDAYVVDIRARTCSCRSWQLSGIPCVHTVAALAFLNKDPETYVSDWLKKDMFKEAYKYPIRPLKGSSFWPKTNAIEPLPPKERRMPGRPPVNRKRAASEKKIKYSKVGFGRKMTCQKCYGKGHNSRSCKKQKIDPPPKEVRPRGRSKRVVTPTSVRASTSGAEVGD</sequence>
<dbReference type="PROSITE" id="PS50073">
    <property type="entry name" value="COPPER_FIST_2"/>
    <property type="match status" value="1"/>
</dbReference>
<keyword evidence="9" id="KW-1185">Reference proteome</keyword>
<dbReference type="InterPro" id="IPR018289">
    <property type="entry name" value="MULE_transposase_dom"/>
</dbReference>
<dbReference type="EMBL" id="PKPP01008822">
    <property type="protein sequence ID" value="PWA49693.1"/>
    <property type="molecule type" value="Genomic_DNA"/>
</dbReference>
<dbReference type="PANTHER" id="PTHR31973">
    <property type="entry name" value="POLYPROTEIN, PUTATIVE-RELATED"/>
    <property type="match status" value="1"/>
</dbReference>
<dbReference type="Pfam" id="PF26130">
    <property type="entry name" value="PB1-like"/>
    <property type="match status" value="1"/>
</dbReference>
<feature type="domain" description="Copper-fist" evidence="6">
    <location>
        <begin position="858"/>
        <end position="895"/>
    </location>
</feature>
<dbReference type="PROSITE" id="PS50966">
    <property type="entry name" value="ZF_SWIM"/>
    <property type="match status" value="1"/>
</dbReference>
<dbReference type="GO" id="GO:0005507">
    <property type="term" value="F:copper ion binding"/>
    <property type="evidence" value="ECO:0007669"/>
    <property type="project" value="InterPro"/>
</dbReference>
<name>A0A2U1LL18_ARTAN</name>
<evidence type="ECO:0000256" key="1">
    <source>
        <dbReference type="ARBA" id="ARBA00022723"/>
    </source>
</evidence>
<dbReference type="GO" id="GO:0003677">
    <property type="term" value="F:DNA binding"/>
    <property type="evidence" value="ECO:0007669"/>
    <property type="project" value="InterPro"/>
</dbReference>
<keyword evidence="1" id="KW-0479">Metal-binding</keyword>
<reference evidence="8 9" key="1">
    <citation type="journal article" date="2018" name="Mol. Plant">
        <title>The genome of Artemisia annua provides insight into the evolution of Asteraceae family and artemisinin biosynthesis.</title>
        <authorList>
            <person name="Shen Q."/>
            <person name="Zhang L."/>
            <person name="Liao Z."/>
            <person name="Wang S."/>
            <person name="Yan T."/>
            <person name="Shi P."/>
            <person name="Liu M."/>
            <person name="Fu X."/>
            <person name="Pan Q."/>
            <person name="Wang Y."/>
            <person name="Lv Z."/>
            <person name="Lu X."/>
            <person name="Zhang F."/>
            <person name="Jiang W."/>
            <person name="Ma Y."/>
            <person name="Chen M."/>
            <person name="Hao X."/>
            <person name="Li L."/>
            <person name="Tang Y."/>
            <person name="Lv G."/>
            <person name="Zhou Y."/>
            <person name="Sun X."/>
            <person name="Brodelius P.E."/>
            <person name="Rose J.K.C."/>
            <person name="Tang K."/>
        </authorList>
    </citation>
    <scope>NUCLEOTIDE SEQUENCE [LARGE SCALE GENOMIC DNA]</scope>
    <source>
        <strain evidence="9">cv. Huhao1</strain>
        <tissue evidence="8">Leaf</tissue>
    </source>
</reference>
<feature type="compositionally biased region" description="Basic and acidic residues" evidence="5">
    <location>
        <begin position="334"/>
        <end position="343"/>
    </location>
</feature>
<evidence type="ECO:0008006" key="10">
    <source>
        <dbReference type="Google" id="ProtNLM"/>
    </source>
</evidence>
<dbReference type="OrthoDB" id="1918246at2759"/>
<dbReference type="InterPro" id="IPR007527">
    <property type="entry name" value="Znf_SWIM"/>
</dbReference>
<keyword evidence="3" id="KW-0862">Zinc</keyword>
<proteinExistence type="predicted"/>
<gene>
    <name evidence="8" type="ORF">CTI12_AA439960</name>
</gene>
<evidence type="ECO:0000256" key="3">
    <source>
        <dbReference type="ARBA" id="ARBA00022833"/>
    </source>
</evidence>
<evidence type="ECO:0000256" key="4">
    <source>
        <dbReference type="PROSITE-ProRule" id="PRU00325"/>
    </source>
</evidence>
<dbReference type="InterPro" id="IPR006564">
    <property type="entry name" value="Znf_PMZ"/>
</dbReference>
<feature type="region of interest" description="Disordered" evidence="5">
    <location>
        <begin position="161"/>
        <end position="180"/>
    </location>
</feature>
<feature type="compositionally biased region" description="Acidic residues" evidence="5">
    <location>
        <begin position="166"/>
        <end position="175"/>
    </location>
</feature>
<feature type="compositionally biased region" description="Polar residues" evidence="5">
    <location>
        <begin position="899"/>
        <end position="914"/>
    </location>
</feature>
<dbReference type="SMART" id="SM00575">
    <property type="entry name" value="ZnF_PMZ"/>
    <property type="match status" value="1"/>
</dbReference>
<evidence type="ECO:0000256" key="5">
    <source>
        <dbReference type="SAM" id="MobiDB-lite"/>
    </source>
</evidence>
<evidence type="ECO:0000259" key="7">
    <source>
        <dbReference type="PROSITE" id="PS50966"/>
    </source>
</evidence>
<dbReference type="GO" id="GO:0008270">
    <property type="term" value="F:zinc ion binding"/>
    <property type="evidence" value="ECO:0007669"/>
    <property type="project" value="UniProtKB-KW"/>
</dbReference>
<dbReference type="GO" id="GO:0003700">
    <property type="term" value="F:DNA-binding transcription factor activity"/>
    <property type="evidence" value="ECO:0007669"/>
    <property type="project" value="InterPro"/>
</dbReference>
<feature type="region of interest" description="Disordered" evidence="5">
    <location>
        <begin position="126"/>
        <end position="156"/>
    </location>
</feature>
<dbReference type="Pfam" id="PF04434">
    <property type="entry name" value="SWIM"/>
    <property type="match status" value="1"/>
</dbReference>
<dbReference type="STRING" id="35608.A0A2U1LL18"/>
<comment type="caution">
    <text evidence="8">The sequence shown here is derived from an EMBL/GenBank/DDBJ whole genome shotgun (WGS) entry which is preliminary data.</text>
</comment>
<dbReference type="AlphaFoldDB" id="A0A2U1LL18"/>
<feature type="region of interest" description="Disordered" evidence="5">
    <location>
        <begin position="293"/>
        <end position="343"/>
    </location>
</feature>
<dbReference type="PANTHER" id="PTHR31973:SF189">
    <property type="entry name" value="TRANSPOSASE, MUDR, PLANT, MULE TRANSPOSASE DOMAIN PROTEIN-RELATED"/>
    <property type="match status" value="1"/>
</dbReference>
<keyword evidence="2 4" id="KW-0863">Zinc-finger</keyword>
<dbReference type="InterPro" id="IPR058594">
    <property type="entry name" value="PB1-like_dom_pln"/>
</dbReference>
<evidence type="ECO:0000313" key="8">
    <source>
        <dbReference type="EMBL" id="PWA49693.1"/>
    </source>
</evidence>
<accession>A0A2U1LL18</accession>
<feature type="compositionally biased region" description="Basic and acidic residues" evidence="5">
    <location>
        <begin position="879"/>
        <end position="890"/>
    </location>
</feature>
<feature type="region of interest" description="Disordered" evidence="5">
    <location>
        <begin position="867"/>
        <end position="914"/>
    </location>
</feature>
<feature type="compositionally biased region" description="Acidic residues" evidence="5">
    <location>
        <begin position="133"/>
        <end position="156"/>
    </location>
</feature>
<protein>
    <recommendedName>
        <fullName evidence="10">SWIM-type domain-containing protein</fullName>
    </recommendedName>
</protein>
<feature type="region of interest" description="Disordered" evidence="5">
    <location>
        <begin position="825"/>
        <end position="847"/>
    </location>
</feature>
<organism evidence="8 9">
    <name type="scientific">Artemisia annua</name>
    <name type="common">Sweet wormwood</name>
    <dbReference type="NCBI Taxonomy" id="35608"/>
    <lineage>
        <taxon>Eukaryota</taxon>
        <taxon>Viridiplantae</taxon>
        <taxon>Streptophyta</taxon>
        <taxon>Embryophyta</taxon>
        <taxon>Tracheophyta</taxon>
        <taxon>Spermatophyta</taxon>
        <taxon>Magnoliopsida</taxon>
        <taxon>eudicotyledons</taxon>
        <taxon>Gunneridae</taxon>
        <taxon>Pentapetalae</taxon>
        <taxon>asterids</taxon>
        <taxon>campanulids</taxon>
        <taxon>Asterales</taxon>
        <taxon>Asteraceae</taxon>
        <taxon>Asteroideae</taxon>
        <taxon>Anthemideae</taxon>
        <taxon>Artemisiinae</taxon>
        <taxon>Artemisia</taxon>
    </lineage>
</organism>
<dbReference type="Pfam" id="PF10551">
    <property type="entry name" value="MULE"/>
    <property type="match status" value="1"/>
</dbReference>
<dbReference type="Proteomes" id="UP000245207">
    <property type="component" value="Unassembled WGS sequence"/>
</dbReference>